<dbReference type="Proteomes" id="UP001241072">
    <property type="component" value="Unassembled WGS sequence"/>
</dbReference>
<evidence type="ECO:0008006" key="3">
    <source>
        <dbReference type="Google" id="ProtNLM"/>
    </source>
</evidence>
<keyword evidence="2" id="KW-1185">Reference proteome</keyword>
<comment type="caution">
    <text evidence="1">The sequence shown here is derived from an EMBL/GenBank/DDBJ whole genome shotgun (WGS) entry which is preliminary data.</text>
</comment>
<evidence type="ECO:0000313" key="2">
    <source>
        <dbReference type="Proteomes" id="UP001241072"/>
    </source>
</evidence>
<organism evidence="1 2">
    <name type="scientific">Antiquaquibacter soli</name>
    <dbReference type="NCBI Taxonomy" id="3064523"/>
    <lineage>
        <taxon>Bacteria</taxon>
        <taxon>Bacillati</taxon>
        <taxon>Actinomycetota</taxon>
        <taxon>Actinomycetes</taxon>
        <taxon>Micrococcales</taxon>
        <taxon>Microbacteriaceae</taxon>
        <taxon>Antiquaquibacter</taxon>
    </lineage>
</organism>
<gene>
    <name evidence="1" type="ORF">Q5716_06045</name>
</gene>
<dbReference type="InterPro" id="IPR027417">
    <property type="entry name" value="P-loop_NTPase"/>
</dbReference>
<dbReference type="Gene3D" id="3.30.420.240">
    <property type="match status" value="1"/>
</dbReference>
<evidence type="ECO:0000313" key="1">
    <source>
        <dbReference type="EMBL" id="MDO7881786.1"/>
    </source>
</evidence>
<sequence length="487" mass="53603">MNARPPLDPSALLAGLVLDDQGTRWGDIAEQFQRDDASAILAGVAPEDRRLHFLTRPRGGSKTTDLAAVLLVVLLTQAPRRSTSHAYARDQDQAGLLLDALRALAERSGLALLLDIGVATVTVKASGARLRVESADAGSAFGRIPYFVVVDEVAQWPTTRQARTLWEALTSGLPKRRDSRLVVLTTAGDPAHWAGRVIGGARQSDRWRVSEVPGPLPWADPHDLAEQRRLLPESAFARLHLNRWTAAEDRLVSLDDLRACVTLDGPLDHDPAHRYVIGLDLGLKNDRTVLSIAHSERRDGGAPRVVLDRIAVLQGTKNRPVQLDDVERLTLEASRSYGHARVRLDPWQAVGLAQRLRERGVTVEEWTFSAQSVGRLGQTLHLLLRDHRLALPDDQELLDELMTVRLRESAPGVYRLDHDAGQHDDRAVSLGLAALALTERTVSDLGGFSDINAVAASMGILNIRAHRQDVQTPYSSRIPRQQQLGRR</sequence>
<protein>
    <recommendedName>
        <fullName evidence="3">Terminase</fullName>
    </recommendedName>
</protein>
<dbReference type="Gene3D" id="3.40.50.300">
    <property type="entry name" value="P-loop containing nucleotide triphosphate hydrolases"/>
    <property type="match status" value="1"/>
</dbReference>
<proteinExistence type="predicted"/>
<dbReference type="EMBL" id="JAUQUB010000001">
    <property type="protein sequence ID" value="MDO7881786.1"/>
    <property type="molecule type" value="Genomic_DNA"/>
</dbReference>
<reference evidence="1 2" key="1">
    <citation type="submission" date="2023-07" db="EMBL/GenBank/DDBJ databases">
        <title>Protaetiibacter sp. nov WY-16 isolated from soil.</title>
        <authorList>
            <person name="Liu B."/>
            <person name="Wan Y."/>
        </authorList>
    </citation>
    <scope>NUCLEOTIDE SEQUENCE [LARGE SCALE GENOMIC DNA]</scope>
    <source>
        <strain evidence="1 2">WY-16</strain>
    </source>
</reference>
<accession>A0ABT9BPR6</accession>
<dbReference type="RefSeq" id="WP_305002185.1">
    <property type="nucleotide sequence ID" value="NZ_JAUQUB010000001.1"/>
</dbReference>
<name>A0ABT9BPR6_9MICO</name>